<evidence type="ECO:0000313" key="4">
    <source>
        <dbReference type="EMBL" id="RWR81987.1"/>
    </source>
</evidence>
<protein>
    <recommendedName>
        <fullName evidence="6">Protein CHUP1, chloroplastic</fullName>
    </recommendedName>
</protein>
<comment type="caution">
    <text evidence="4">The sequence shown here is derived from an EMBL/GenBank/DDBJ whole genome shotgun (WGS) entry which is preliminary data.</text>
</comment>
<feature type="compositionally biased region" description="Low complexity" evidence="3">
    <location>
        <begin position="191"/>
        <end position="202"/>
    </location>
</feature>
<feature type="coiled-coil region" evidence="2">
    <location>
        <begin position="83"/>
        <end position="110"/>
    </location>
</feature>
<evidence type="ECO:0000313" key="5">
    <source>
        <dbReference type="Proteomes" id="UP000283530"/>
    </source>
</evidence>
<keyword evidence="5" id="KW-1185">Reference proteome</keyword>
<dbReference type="PANTHER" id="PTHR31342:SF7">
    <property type="entry name" value="PROTEIN CHUP1, CHLOROPLASTIC"/>
    <property type="match status" value="1"/>
</dbReference>
<keyword evidence="1 2" id="KW-0175">Coiled coil</keyword>
<accession>A0A3S3P3B2</accession>
<proteinExistence type="predicted"/>
<feature type="compositionally biased region" description="Polar residues" evidence="3">
    <location>
        <begin position="421"/>
        <end position="435"/>
    </location>
</feature>
<evidence type="ECO:0008006" key="6">
    <source>
        <dbReference type="Google" id="ProtNLM"/>
    </source>
</evidence>
<dbReference type="PANTHER" id="PTHR31342">
    <property type="entry name" value="PROTEIN CHUP1, CHLOROPLASTIC"/>
    <property type="match status" value="1"/>
</dbReference>
<dbReference type="AlphaFoldDB" id="A0A3S3P3B2"/>
<feature type="compositionally biased region" description="Low complexity" evidence="3">
    <location>
        <begin position="373"/>
        <end position="384"/>
    </location>
</feature>
<dbReference type="EMBL" id="QPKB01000004">
    <property type="protein sequence ID" value="RWR81987.1"/>
    <property type="molecule type" value="Genomic_DNA"/>
</dbReference>
<dbReference type="GO" id="GO:0055028">
    <property type="term" value="C:cortical microtubule"/>
    <property type="evidence" value="ECO:0007669"/>
    <property type="project" value="TreeGrafter"/>
</dbReference>
<dbReference type="GO" id="GO:0072699">
    <property type="term" value="P:protein localization to cortical microtubule cytoskeleton"/>
    <property type="evidence" value="ECO:0007669"/>
    <property type="project" value="TreeGrafter"/>
</dbReference>
<feature type="compositionally biased region" description="Pro residues" evidence="3">
    <location>
        <begin position="441"/>
        <end position="459"/>
    </location>
</feature>
<dbReference type="InterPro" id="IPR040265">
    <property type="entry name" value="CHUP1/IPGA1-like"/>
</dbReference>
<name>A0A3S3P3B2_9MAGN</name>
<evidence type="ECO:0000256" key="1">
    <source>
        <dbReference type="ARBA" id="ARBA00023054"/>
    </source>
</evidence>
<organism evidence="4 5">
    <name type="scientific">Cinnamomum micranthum f. kanehirae</name>
    <dbReference type="NCBI Taxonomy" id="337451"/>
    <lineage>
        <taxon>Eukaryota</taxon>
        <taxon>Viridiplantae</taxon>
        <taxon>Streptophyta</taxon>
        <taxon>Embryophyta</taxon>
        <taxon>Tracheophyta</taxon>
        <taxon>Spermatophyta</taxon>
        <taxon>Magnoliopsida</taxon>
        <taxon>Magnoliidae</taxon>
        <taxon>Laurales</taxon>
        <taxon>Lauraceae</taxon>
        <taxon>Cinnamomum</taxon>
    </lineage>
</organism>
<feature type="compositionally biased region" description="Low complexity" evidence="3">
    <location>
        <begin position="334"/>
        <end position="350"/>
    </location>
</feature>
<feature type="region of interest" description="Disordered" evidence="3">
    <location>
        <begin position="325"/>
        <end position="358"/>
    </location>
</feature>
<dbReference type="Proteomes" id="UP000283530">
    <property type="component" value="Unassembled WGS sequence"/>
</dbReference>
<dbReference type="OrthoDB" id="1922539at2759"/>
<gene>
    <name evidence="4" type="ORF">CKAN_01069400</name>
</gene>
<evidence type="ECO:0000256" key="3">
    <source>
        <dbReference type="SAM" id="MobiDB-lite"/>
    </source>
</evidence>
<reference evidence="4 5" key="1">
    <citation type="journal article" date="2019" name="Nat. Plants">
        <title>Stout camphor tree genome fills gaps in understanding of flowering plant genome evolution.</title>
        <authorList>
            <person name="Chaw S.M."/>
            <person name="Liu Y.C."/>
            <person name="Wu Y.W."/>
            <person name="Wang H.Y."/>
            <person name="Lin C.I."/>
            <person name="Wu C.S."/>
            <person name="Ke H.M."/>
            <person name="Chang L.Y."/>
            <person name="Hsu C.Y."/>
            <person name="Yang H.T."/>
            <person name="Sudianto E."/>
            <person name="Hsu M.H."/>
            <person name="Wu K.P."/>
            <person name="Wang L.N."/>
            <person name="Leebens-Mack J.H."/>
            <person name="Tsai I.J."/>
        </authorList>
    </citation>
    <scope>NUCLEOTIDE SEQUENCE [LARGE SCALE GENOMIC DNA]</scope>
    <source>
        <strain evidence="5">cv. Chaw 1501</strain>
        <tissue evidence="4">Young leaves</tissue>
    </source>
</reference>
<dbReference type="STRING" id="337451.A0A3S3P3B2"/>
<feature type="region of interest" description="Disordered" evidence="3">
    <location>
        <begin position="373"/>
        <end position="471"/>
    </location>
</feature>
<sequence>MDTEEENHPSRGTTLLGYNLPLHHFHHLVIGRGTTHQHLHHHHHQPIAMLNQIIINHIEIMKERFPRCCFGKRGLGGEKIETVSKAIQEIKRLKLANEDLSKQVEGLQKDRFNEVEELVYLRWVNACLRYELRHYQAPAGKTTARDLNKDLSPRSQVTAKRLVSEYTGTDIESVSSHPSFPRSNDFDNDSNDSSSSRFSSQSKKTSRTLIRKMKRWWKRNDDFSTVSSPARSLGGSPACRASISSETSISKSLGAMMMRNTSDGAAITTFGRAEDDSNDSLNRVAASFKLMSKSAEGMLDDRYSAFMDRRKLALERWKSIRKKAHRARKKLHSDSSSLNTTSNINSSLVSGAKEEKEQPVILKPKLAQIQEEVVSDSVGSDSVEQPNQNKVDAPIVSETKQNGIEEKASTVPTQPPKPSGGTPNAVTATTNLSSVITTTPSHPPSIPPPAKPPPPPPPGKGISKGPGTANKVNRAPELVEFYHSLMRRAAKKDTASVSSGASNAPEARNNMIEEIQNKSSFLMAVKADVENQGDFVRSLANKVRAASFTNIQDVVLFVNWLDEELSCLVDERAVLKHFDWPEAKADTLREASFEYQDIMKLENHVASFVDDPKLSCDAALKKMYSLLEKIEHSVYAMLRNRDMAISRFKESGVPIDWLQDSGVVGKIKLLSIHLARKYMKRVASELDSLDGPKKEPNKQFLLLQGVRFAFRVHQFAGGFDAESMKAFEELRSRVSPPPNHTNR</sequence>
<evidence type="ECO:0000256" key="2">
    <source>
        <dbReference type="SAM" id="Coils"/>
    </source>
</evidence>
<feature type="region of interest" description="Disordered" evidence="3">
    <location>
        <begin position="169"/>
        <end position="206"/>
    </location>
</feature>
<feature type="compositionally biased region" description="Polar residues" evidence="3">
    <location>
        <begin position="169"/>
        <end position="178"/>
    </location>
</feature>